<evidence type="ECO:0000256" key="4">
    <source>
        <dbReference type="ARBA" id="ARBA00022833"/>
    </source>
</evidence>
<feature type="compositionally biased region" description="Polar residues" evidence="8">
    <location>
        <begin position="468"/>
        <end position="479"/>
    </location>
</feature>
<evidence type="ECO:0000313" key="10">
    <source>
        <dbReference type="EMBL" id="KAF0022922.1"/>
    </source>
</evidence>
<organism evidence="10 11">
    <name type="scientific">Scophthalmus maximus</name>
    <name type="common">Turbot</name>
    <name type="synonym">Psetta maxima</name>
    <dbReference type="NCBI Taxonomy" id="52904"/>
    <lineage>
        <taxon>Eukaryota</taxon>
        <taxon>Metazoa</taxon>
        <taxon>Chordata</taxon>
        <taxon>Craniata</taxon>
        <taxon>Vertebrata</taxon>
        <taxon>Euteleostomi</taxon>
        <taxon>Actinopterygii</taxon>
        <taxon>Neopterygii</taxon>
        <taxon>Teleostei</taxon>
        <taxon>Neoteleostei</taxon>
        <taxon>Acanthomorphata</taxon>
        <taxon>Carangaria</taxon>
        <taxon>Pleuronectiformes</taxon>
        <taxon>Pleuronectoidei</taxon>
        <taxon>Scophthalmidae</taxon>
        <taxon>Scophthalmus</taxon>
    </lineage>
</organism>
<dbReference type="SMART" id="SM00249">
    <property type="entry name" value="PHD"/>
    <property type="match status" value="1"/>
</dbReference>
<feature type="compositionally biased region" description="Polar residues" evidence="8">
    <location>
        <begin position="1748"/>
        <end position="1768"/>
    </location>
</feature>
<feature type="compositionally biased region" description="Basic residues" evidence="8">
    <location>
        <begin position="1610"/>
        <end position="1620"/>
    </location>
</feature>
<evidence type="ECO:0000313" key="11">
    <source>
        <dbReference type="Proteomes" id="UP000438429"/>
    </source>
</evidence>
<evidence type="ECO:0000256" key="6">
    <source>
        <dbReference type="PROSITE-ProRule" id="PRU00146"/>
    </source>
</evidence>
<feature type="compositionally biased region" description="Basic residues" evidence="8">
    <location>
        <begin position="1268"/>
        <end position="1278"/>
    </location>
</feature>
<evidence type="ECO:0000256" key="8">
    <source>
        <dbReference type="SAM" id="MobiDB-lite"/>
    </source>
</evidence>
<feature type="compositionally biased region" description="Basic and acidic residues" evidence="8">
    <location>
        <begin position="505"/>
        <end position="518"/>
    </location>
</feature>
<dbReference type="SUPFAM" id="SSF57903">
    <property type="entry name" value="FYVE/PHD zinc finger"/>
    <property type="match status" value="1"/>
</dbReference>
<feature type="compositionally biased region" description="Basic and acidic residues" evidence="8">
    <location>
        <begin position="780"/>
        <end position="789"/>
    </location>
</feature>
<dbReference type="GO" id="GO:0045892">
    <property type="term" value="P:negative regulation of DNA-templated transcription"/>
    <property type="evidence" value="ECO:0007669"/>
    <property type="project" value="TreeGrafter"/>
</dbReference>
<sequence length="1838" mass="204050">MEAPAAGEAGPRRRHTDGNKRLRKQGKSGNFSRATVVVSGIESGALDSGVEKMAASAATASSPPGLCANYAVICSFLERYGPLLDLPELTFPQLERYLRDTSSAFESSLISPPPPPPSCSLSARDTTTQRRDAARRAAAARRGARRAEGDAPSGRRPSCKARRVTTGTSVPKLLVDLHVKLLRKIGKSVSADRWEKYLVKVCQEFNSTWAWELEEKGYKEMTVECKTGMLKYLCECQFDDNVKFKTAINEEDPDKMRLLPIGRDKDGQMYWYQLDQEDNVRVYVEEQDDLDGSSWKCIVRDRNDLAGVVALLKTQIDPELLKRDELKKEKEGEVKKADTTSDEDNKDSSKATGPVSPKTESSEKVAQEETYSEAKSSLNGVVESKSEAALCSENIGTKAQNIKEEPMEVSDTATTTAPSPSLPVKAEKAEEAKRSRAEEIQQALKNDQQAKIPLKKRGMKFSEDFEKNSSSTVQNNPSVPQVRDAPTGDATSEQTKKAPSVNDHVNGEIKPPSEKDLQSRSSESVKGAAVDKEQTTEPDVGTSVAARENHSEKEKDRKDDACGAKVTEAVTSHQADVDKTTVAMQVEKGSSAATEEKEAHESPPTPKEESPPVSKDVNNTSEKSSGQEQSEEPKENPVDTEESSPVSKTATLKETDKTLTTGESKNLNLNHKAASKEAESKDPEEKPAGDNKDSSESGQTEETKTSSKGTEDVPDVKKTQVSEKDDKEMAASEPNVEKWDDSAQKETPGVLKTTETPSAGKDPPEKPDDSENTASPSVIKKTEMLKDGGEAETPDVTNGSAVVKKADEPSVAETSEETPNVTESAASSVIKPVDKSEPCKPTEKTDEKKDTEMTPEKASAASEEPEKTEKPEDLTKTINCEDDRIREVTKTSDAASVPMEVEAGAVKSDLPKPQEQDGTERNSSVRKTTEETSDGKDKPSSPLEKMDVSEETDKTPNKDEEKESAETPKQIETEHPSSESKTDSDKGSEKDADGEKLTNDSEEHLKESKEDSTIGEPIKTDEAKEKKQAPKESEKSTKTDKSDHREANKEADAEPSTETERAGDPSKEPSTDKPTDEESKSKSEEEESATKKEVANGGEAPSHVRKAGARRRIKLPAHRRRAELQTEERQGDSESDTNTGRSLRRSPRISRPTPKAVEIHDRKMEKSQAAPPAEDDDGKAEKEKDEEEEEEEEEVVKAVQRKPREKKVDQEGQPKPKGRKRRKVRWSNTRTRRKKKSSEDEEDNSGEESSEEEEESEDDSDEDYKVERNRKRRNRNRERRSSDSSTSSDDDLPPNDDPCKHCGLPNHPELILLCDSCDNGYHTACLRPPLMIIPDGEWFCPPCQHKLLCDKLEEQLQNLDASLKKKERAERRKERLIYVGISVENIIDPSVAVEEEKPEIVIKEKKEVKRSRSWGRRSTRTKKNISYRFDEFDEAIEEAIEEDIKEAEGGGAGRGKDMANITGHRGKDMATIIQAEEGKENGQPPPKPSAGQRKKKRRRLNDLDSDSTADSEESEDEFRISESSEEEFVVSENESEGDTEAESDNSNGRRRTSSRRRKPAKRRRSARKRRKPRGYSDDEEDETDEDDDEDEMVTEGSSEFSDSDLDMSRRRSRRSRKKQVNYRETSESEGSQAEAKRAKMKPRHLQDSSESEASFSRDSEEESKDRRVKRRADSSEEDSRQRRRRLALKRRRASEDDDSDDSSDDSSEEDRPVRKRVNRIDSDDDDEEQEEKPKEKKAEEEEEEESKGTNPLDSNQAELPPTNGQSPVKSPEGSISRPAAAAAADLEPPKSVSATPAAAAAIAPNGVAGQEVAAQEEDEDDLLGVTDLVDYVCNNEQL</sequence>
<feature type="compositionally biased region" description="Basic and acidic residues" evidence="8">
    <location>
        <begin position="864"/>
        <end position="890"/>
    </location>
</feature>
<dbReference type="CDD" id="cd15543">
    <property type="entry name" value="PHD_RSF1"/>
    <property type="match status" value="1"/>
</dbReference>
<evidence type="ECO:0000256" key="5">
    <source>
        <dbReference type="ARBA" id="ARBA00023242"/>
    </source>
</evidence>
<feature type="region of interest" description="Disordered" evidence="8">
    <location>
        <begin position="105"/>
        <end position="162"/>
    </location>
</feature>
<feature type="compositionally biased region" description="Basic and acidic residues" evidence="8">
    <location>
        <begin position="547"/>
        <end position="562"/>
    </location>
</feature>
<dbReference type="Proteomes" id="UP000438429">
    <property type="component" value="Unassembled WGS sequence"/>
</dbReference>
<keyword evidence="7" id="KW-0175">Coiled coil</keyword>
<dbReference type="InterPro" id="IPR001965">
    <property type="entry name" value="Znf_PHD"/>
</dbReference>
<feature type="compositionally biased region" description="Basic residues" evidence="8">
    <location>
        <begin position="1548"/>
        <end position="1573"/>
    </location>
</feature>
<dbReference type="InterPro" id="IPR013083">
    <property type="entry name" value="Znf_RING/FYVE/PHD"/>
</dbReference>
<feature type="compositionally biased region" description="Basic residues" evidence="8">
    <location>
        <begin position="1681"/>
        <end position="1692"/>
    </location>
</feature>
<feature type="compositionally biased region" description="Acidic residues" evidence="8">
    <location>
        <begin position="1503"/>
        <end position="1516"/>
    </location>
</feature>
<feature type="compositionally biased region" description="Basic and acidic residues" evidence="8">
    <location>
        <begin position="1157"/>
        <end position="1166"/>
    </location>
</feature>
<feature type="compositionally biased region" description="Polar residues" evidence="8">
    <location>
        <begin position="817"/>
        <end position="827"/>
    </location>
</feature>
<dbReference type="PROSITE" id="PS50016">
    <property type="entry name" value="ZF_PHD_2"/>
    <property type="match status" value="1"/>
</dbReference>
<dbReference type="GO" id="GO:0042393">
    <property type="term" value="F:histone binding"/>
    <property type="evidence" value="ECO:0007669"/>
    <property type="project" value="TreeGrafter"/>
</dbReference>
<feature type="region of interest" description="Disordered" evidence="8">
    <location>
        <begin position="329"/>
        <end position="1295"/>
    </location>
</feature>
<feature type="compositionally biased region" description="Acidic residues" evidence="8">
    <location>
        <begin position="1239"/>
        <end position="1264"/>
    </location>
</feature>
<dbReference type="GO" id="GO:0008270">
    <property type="term" value="F:zinc ion binding"/>
    <property type="evidence" value="ECO:0007669"/>
    <property type="project" value="UniProtKB-KW"/>
</dbReference>
<comment type="caution">
    <text evidence="10">The sequence shown here is derived from an EMBL/GenBank/DDBJ whole genome shotgun (WGS) entry which is preliminary data.</text>
</comment>
<feature type="coiled-coil region" evidence="7">
    <location>
        <begin position="1349"/>
        <end position="1376"/>
    </location>
</feature>
<feature type="compositionally biased region" description="Basic and acidic residues" evidence="8">
    <location>
        <begin position="909"/>
        <end position="920"/>
    </location>
</feature>
<feature type="compositionally biased region" description="Acidic residues" evidence="8">
    <location>
        <begin position="1577"/>
        <end position="1593"/>
    </location>
</feature>
<feature type="compositionally biased region" description="Basic and acidic residues" evidence="8">
    <location>
        <begin position="927"/>
        <end position="1094"/>
    </location>
</feature>
<dbReference type="InterPro" id="IPR028942">
    <property type="entry name" value="WHIM1_dom"/>
</dbReference>
<feature type="compositionally biased region" description="Basic and acidic residues" evidence="8">
    <location>
        <begin position="329"/>
        <end position="339"/>
    </location>
</feature>
<dbReference type="PANTHER" id="PTHR14296">
    <property type="entry name" value="REMODELING AND SPACING FACTOR 1"/>
    <property type="match status" value="1"/>
</dbReference>
<feature type="domain" description="PHD-type" evidence="9">
    <location>
        <begin position="1296"/>
        <end position="1346"/>
    </location>
</feature>
<accession>A0A6A4RV35</accession>
<feature type="compositionally biased region" description="Acidic residues" evidence="8">
    <location>
        <begin position="1173"/>
        <end position="1194"/>
    </location>
</feature>
<dbReference type="InterPro" id="IPR011011">
    <property type="entry name" value="Znf_FYVE_PHD"/>
</dbReference>
<dbReference type="PANTHER" id="PTHR14296:SF18">
    <property type="entry name" value="REMODELING AND SPACING FACTOR 1 ISOFORM X1"/>
    <property type="match status" value="1"/>
</dbReference>
<feature type="compositionally biased region" description="Basic residues" evidence="8">
    <location>
        <begin position="1216"/>
        <end position="1236"/>
    </location>
</feature>
<evidence type="ECO:0000256" key="2">
    <source>
        <dbReference type="ARBA" id="ARBA00022723"/>
    </source>
</evidence>
<keyword evidence="5" id="KW-0539">Nucleus</keyword>
<keyword evidence="2" id="KW-0479">Metal-binding</keyword>
<comment type="subcellular location">
    <subcellularLocation>
        <location evidence="1">Nucleus</location>
    </subcellularLocation>
</comment>
<feature type="compositionally biased region" description="Basic residues" evidence="8">
    <location>
        <begin position="1103"/>
        <end position="1121"/>
    </location>
</feature>
<dbReference type="Pfam" id="PF15612">
    <property type="entry name" value="WHIM1"/>
    <property type="match status" value="1"/>
</dbReference>
<feature type="compositionally biased region" description="Basic and acidic residues" evidence="8">
    <location>
        <begin position="674"/>
        <end position="744"/>
    </location>
</feature>
<name>A0A6A4RV35_SCOMX</name>
<feature type="region of interest" description="Disordered" evidence="8">
    <location>
        <begin position="1"/>
        <end position="29"/>
    </location>
</feature>
<reference evidence="10 11" key="1">
    <citation type="submission" date="2019-06" db="EMBL/GenBank/DDBJ databases">
        <title>Draft genomes of female and male turbot (Scophthalmus maximus).</title>
        <authorList>
            <person name="Xu H."/>
            <person name="Xu X.-W."/>
            <person name="Shao C."/>
            <person name="Chen S."/>
        </authorList>
    </citation>
    <scope>NUCLEOTIDE SEQUENCE [LARGE SCALE GENOMIC DNA]</scope>
    <source>
        <strain evidence="10">Ysfricsl-2016a</strain>
        <tissue evidence="10">Blood</tissue>
    </source>
</reference>
<feature type="compositionally biased region" description="Polar residues" evidence="8">
    <location>
        <begin position="658"/>
        <end position="669"/>
    </location>
</feature>
<feature type="compositionally biased region" description="Basic and acidic residues" evidence="8">
    <location>
        <begin position="1671"/>
        <end position="1680"/>
    </location>
</feature>
<dbReference type="Gene3D" id="3.30.40.10">
    <property type="entry name" value="Zinc/RING finger domain, C3HC4 (zinc finger)"/>
    <property type="match status" value="1"/>
</dbReference>
<evidence type="ECO:0000259" key="9">
    <source>
        <dbReference type="PROSITE" id="PS50016"/>
    </source>
</evidence>
<dbReference type="PROSITE" id="PS01359">
    <property type="entry name" value="ZF_PHD_1"/>
    <property type="match status" value="1"/>
</dbReference>
<dbReference type="Pfam" id="PF00628">
    <property type="entry name" value="PHD"/>
    <property type="match status" value="1"/>
</dbReference>
<keyword evidence="3 6" id="KW-0863">Zinc-finger</keyword>
<keyword evidence="4" id="KW-0862">Zinc</keyword>
<evidence type="ECO:0000256" key="3">
    <source>
        <dbReference type="ARBA" id="ARBA00022771"/>
    </source>
</evidence>
<feature type="compositionally biased region" description="Acidic residues" evidence="8">
    <location>
        <begin position="1523"/>
        <end position="1543"/>
    </location>
</feature>
<dbReference type="EMBL" id="VEVO01000023">
    <property type="protein sequence ID" value="KAF0022922.1"/>
    <property type="molecule type" value="Genomic_DNA"/>
</dbReference>
<dbReference type="InterPro" id="IPR019787">
    <property type="entry name" value="Znf_PHD-finger"/>
</dbReference>
<dbReference type="GO" id="GO:0031213">
    <property type="term" value="C:RSF complex"/>
    <property type="evidence" value="ECO:0007669"/>
    <property type="project" value="InterPro"/>
</dbReference>
<dbReference type="InterPro" id="IPR019786">
    <property type="entry name" value="Zinc_finger_PHD-type_CS"/>
</dbReference>
<feature type="region of interest" description="Disordered" evidence="8">
    <location>
        <begin position="1476"/>
        <end position="1797"/>
    </location>
</feature>
<feature type="compositionally biased region" description="Basic and acidic residues" evidence="8">
    <location>
        <begin position="425"/>
        <end position="439"/>
    </location>
</feature>
<feature type="compositionally biased region" description="Basic and acidic residues" evidence="8">
    <location>
        <begin position="594"/>
        <end position="610"/>
    </location>
</feature>
<feature type="compositionally biased region" description="Basic and acidic residues" evidence="8">
    <location>
        <begin position="1122"/>
        <end position="1132"/>
    </location>
</feature>
<evidence type="ECO:0000256" key="7">
    <source>
        <dbReference type="SAM" id="Coils"/>
    </source>
</evidence>
<gene>
    <name evidence="10" type="ORF">F2P81_024903</name>
</gene>
<feature type="compositionally biased region" description="Basic and acidic residues" evidence="8">
    <location>
        <begin position="832"/>
        <end position="855"/>
    </location>
</feature>
<protein>
    <recommendedName>
        <fullName evidence="9">PHD-type domain-containing protein</fullName>
    </recommendedName>
</protein>
<dbReference type="InterPro" id="IPR028938">
    <property type="entry name" value="Rsf1-like"/>
</dbReference>
<proteinExistence type="predicted"/>
<feature type="compositionally biased region" description="Acidic residues" evidence="8">
    <location>
        <begin position="1695"/>
        <end position="1708"/>
    </location>
</feature>
<evidence type="ECO:0000256" key="1">
    <source>
        <dbReference type="ARBA" id="ARBA00004123"/>
    </source>
</evidence>